<protein>
    <submittedName>
        <fullName evidence="1">LuxR family transcriptional regulator</fullName>
    </submittedName>
</protein>
<dbReference type="Proteomes" id="UP000306319">
    <property type="component" value="Unassembled WGS sequence"/>
</dbReference>
<reference evidence="1" key="1">
    <citation type="submission" date="2019-04" db="EMBL/GenBank/DDBJ databases">
        <title>Microbes associate with the intestines of laboratory mice.</title>
        <authorList>
            <person name="Navarre W."/>
            <person name="Wong E."/>
            <person name="Huang K."/>
            <person name="Tropini C."/>
            <person name="Ng K."/>
            <person name="Yu B."/>
        </authorList>
    </citation>
    <scope>NUCLEOTIDE SEQUENCE</scope>
    <source>
        <strain evidence="1">NM04_E33</strain>
    </source>
</reference>
<keyword evidence="2" id="KW-1185">Reference proteome</keyword>
<evidence type="ECO:0000313" key="1">
    <source>
        <dbReference type="EMBL" id="TGY77367.1"/>
    </source>
</evidence>
<name>A0AC61RE92_9BACT</name>
<proteinExistence type="predicted"/>
<gene>
    <name evidence="1" type="ORF">E5331_14985</name>
</gene>
<accession>A0AC61RE92</accession>
<evidence type="ECO:0000313" key="2">
    <source>
        <dbReference type="Proteomes" id="UP000306319"/>
    </source>
</evidence>
<dbReference type="EMBL" id="SRYB01000026">
    <property type="protein sequence ID" value="TGY77367.1"/>
    <property type="molecule type" value="Genomic_DNA"/>
</dbReference>
<organism evidence="1 2">
    <name type="scientific">Lepagella muris</name>
    <dbReference type="NCBI Taxonomy" id="3032870"/>
    <lineage>
        <taxon>Bacteria</taxon>
        <taxon>Pseudomonadati</taxon>
        <taxon>Bacteroidota</taxon>
        <taxon>Bacteroidia</taxon>
        <taxon>Bacteroidales</taxon>
        <taxon>Muribaculaceae</taxon>
        <taxon>Lepagella</taxon>
    </lineage>
</organism>
<comment type="caution">
    <text evidence="1">The sequence shown here is derived from an EMBL/GenBank/DDBJ whole genome shotgun (WGS) entry which is preliminary data.</text>
</comment>
<sequence length="252" mass="28513">MNVRSKLDMEFSKQKGLYSSEDGACLQKSIITAEGYAITECALAVLSDLKEHKSYIFDGGFAQTLDIDASVCNGEINSIWEQNILDVIHPDDLEMKMLNELLYFHHIQKASGAMRFRQNLWQQVRIRRHDGDYMTAMHRLYYIPDSDGNTVRFALCLYGPLLFPMQNCAVVINNINGTNMSLDVSTGKDILSHKEISVLQMIANGMSSKEIARQLSISVHTVSRHRQNINAKLQVHNSMEAYRIARSLGIVI</sequence>